<dbReference type="SUPFAM" id="SSF49899">
    <property type="entry name" value="Concanavalin A-like lectins/glucanases"/>
    <property type="match status" value="1"/>
</dbReference>
<accession>A0A0K1PPB8</accession>
<evidence type="ECO:0000313" key="5">
    <source>
        <dbReference type="EMBL" id="AKU95357.1"/>
    </source>
</evidence>
<protein>
    <submittedName>
        <fullName evidence="5">Autotransporter adhesin</fullName>
    </submittedName>
</protein>
<dbReference type="SMART" id="SM00560">
    <property type="entry name" value="LamGL"/>
    <property type="match status" value="1"/>
</dbReference>
<dbReference type="InterPro" id="IPR006558">
    <property type="entry name" value="LamG-like"/>
</dbReference>
<evidence type="ECO:0000256" key="1">
    <source>
        <dbReference type="ARBA" id="ARBA00022729"/>
    </source>
</evidence>
<evidence type="ECO:0000256" key="3">
    <source>
        <dbReference type="SAM" id="MobiDB-lite"/>
    </source>
</evidence>
<dbReference type="Gene3D" id="2.60.120.200">
    <property type="match status" value="1"/>
</dbReference>
<dbReference type="KEGG" id="llu:AKJ09_02021"/>
<evidence type="ECO:0000256" key="2">
    <source>
        <dbReference type="ARBA" id="ARBA00023157"/>
    </source>
</evidence>
<reference evidence="5 6" key="1">
    <citation type="submission" date="2015-08" db="EMBL/GenBank/DDBJ databases">
        <authorList>
            <person name="Babu N.S."/>
            <person name="Beckwith C.J."/>
            <person name="Beseler K.G."/>
            <person name="Brison A."/>
            <person name="Carone J.V."/>
            <person name="Caskin T.P."/>
            <person name="Diamond M."/>
            <person name="Durham M.E."/>
            <person name="Foxe J.M."/>
            <person name="Go M."/>
            <person name="Henderson B.A."/>
            <person name="Jones I.B."/>
            <person name="McGettigan J.A."/>
            <person name="Micheletti S.J."/>
            <person name="Nasrallah M.E."/>
            <person name="Ortiz D."/>
            <person name="Piller C.R."/>
            <person name="Privatt S.R."/>
            <person name="Schneider S.L."/>
            <person name="Sharp S."/>
            <person name="Smith T.C."/>
            <person name="Stanton J.D."/>
            <person name="Ullery H.E."/>
            <person name="Wilson R.J."/>
            <person name="Serrano M.G."/>
            <person name="Buck G."/>
            <person name="Lee V."/>
            <person name="Wang Y."/>
            <person name="Carvalho R."/>
            <person name="Voegtly L."/>
            <person name="Shi R."/>
            <person name="Duckworth R."/>
            <person name="Johnson A."/>
            <person name="Loviza R."/>
            <person name="Walstead R."/>
            <person name="Shah Z."/>
            <person name="Kiflezghi M."/>
            <person name="Wade K."/>
            <person name="Ball S.L."/>
            <person name="Bradley K.W."/>
            <person name="Asai D.J."/>
            <person name="Bowman C.A."/>
            <person name="Russell D.A."/>
            <person name="Pope W.H."/>
            <person name="Jacobs-Sera D."/>
            <person name="Hendrix R.W."/>
            <person name="Hatfull G.F."/>
        </authorList>
    </citation>
    <scope>NUCLEOTIDE SEQUENCE [LARGE SCALE GENOMIC DNA]</scope>
    <source>
        <strain evidence="5 6">DSM 27648</strain>
    </source>
</reference>
<evidence type="ECO:0000259" key="4">
    <source>
        <dbReference type="SMART" id="SM00560"/>
    </source>
</evidence>
<proteinExistence type="predicted"/>
<keyword evidence="6" id="KW-1185">Reference proteome</keyword>
<dbReference type="Pfam" id="PF13385">
    <property type="entry name" value="Laminin_G_3"/>
    <property type="match status" value="1"/>
</dbReference>
<organism evidence="5 6">
    <name type="scientific">Labilithrix luteola</name>
    <dbReference type="NCBI Taxonomy" id="1391654"/>
    <lineage>
        <taxon>Bacteria</taxon>
        <taxon>Pseudomonadati</taxon>
        <taxon>Myxococcota</taxon>
        <taxon>Polyangia</taxon>
        <taxon>Polyangiales</taxon>
        <taxon>Labilitrichaceae</taxon>
        <taxon>Labilithrix</taxon>
    </lineage>
</organism>
<gene>
    <name evidence="5" type="ORF">AKJ09_02021</name>
</gene>
<dbReference type="InterPro" id="IPR013320">
    <property type="entry name" value="ConA-like_dom_sf"/>
</dbReference>
<feature type="domain" description="LamG-like jellyroll fold" evidence="4">
    <location>
        <begin position="107"/>
        <end position="241"/>
    </location>
</feature>
<feature type="region of interest" description="Disordered" evidence="3">
    <location>
        <begin position="1"/>
        <end position="28"/>
    </location>
</feature>
<name>A0A0K1PPB8_9BACT</name>
<keyword evidence="1" id="KW-0732">Signal</keyword>
<dbReference type="STRING" id="1391654.AKJ09_02021"/>
<dbReference type="EMBL" id="CP012333">
    <property type="protein sequence ID" value="AKU95357.1"/>
    <property type="molecule type" value="Genomic_DNA"/>
</dbReference>
<sequence length="251" mass="26830">MTSGDSSADAVIDERKDSSTDGDADSGPLTYEQVVLADGPVSYWHLDEKGGVLFADAMGRHPLELGGDASGVVYSNPGVTDGGSAVRMIGGALLQNDDGAFDLSGLKPFTLEIWMRPTSTDTAYHNVFAKYVLSDAAPAPANGADLFWSSSLSRLQFERWQDGGVTDFVGLNTQLPDDRFVHVVVTMDGTRLVLYVNGAAVSIGKNPAPSATDPKVPFQWGRGYIGYLDELAFYDKALSMEQVSAHFHAAE</sequence>
<dbReference type="AlphaFoldDB" id="A0A0K1PPB8"/>
<dbReference type="Proteomes" id="UP000064967">
    <property type="component" value="Chromosome"/>
</dbReference>
<keyword evidence="2" id="KW-1015">Disulfide bond</keyword>
<evidence type="ECO:0000313" key="6">
    <source>
        <dbReference type="Proteomes" id="UP000064967"/>
    </source>
</evidence>